<protein>
    <submittedName>
        <fullName evidence="3">Acyl-CoA desaturase</fullName>
    </submittedName>
</protein>
<dbReference type="Pfam" id="PF00487">
    <property type="entry name" value="FA_desaturase"/>
    <property type="match status" value="1"/>
</dbReference>
<dbReference type="InterPro" id="IPR005804">
    <property type="entry name" value="FA_desaturase_dom"/>
</dbReference>
<evidence type="ECO:0000256" key="1">
    <source>
        <dbReference type="SAM" id="Phobius"/>
    </source>
</evidence>
<sequence length="359" mass="40724">MSKVTFNNKNAVFFQSLKASVDAYFEETKLRKTGNWKLYHKTAVLIPSAIAIYVVLLTVTMPVWLGVGLSALLGLILASIGFNVMHDACHGSYSTKNWVNETLGLTLNALGGNSFIWKHKHNIIHHTYTNVDGIDDDIAKSPLMRHCQTQRWVPVHRIQHLYVPFMYAISSFAWVFGNDFQKYFAKKVNTTPLKTMSNSDHLVFWLSKVLYVAFYVVIPIVVVGWKAWLIGFASMHVTLGFTLAIVFQLAHVVEETEFEAAGLEDTQIESEWAVHQIKTTSNFAPDNKIISWYVGGLNYQVEHHLFPRISHVHYPALSKIVAAECKKFNLQYHCLPTMTSAVISHFRFIRQLGRPPAVA</sequence>
<feature type="transmembrane region" description="Helical" evidence="1">
    <location>
        <begin position="229"/>
        <end position="250"/>
    </location>
</feature>
<keyword evidence="4" id="KW-1185">Reference proteome</keyword>
<reference evidence="3" key="1">
    <citation type="submission" date="2022-10" db="EMBL/GenBank/DDBJ databases">
        <title>Chitinophaga sp. nov., isolated from soil.</title>
        <authorList>
            <person name="Jeon C.O."/>
        </authorList>
    </citation>
    <scope>NUCLEOTIDE SEQUENCE</scope>
    <source>
        <strain evidence="3">R8</strain>
    </source>
</reference>
<organism evidence="3 4">
    <name type="scientific">Chitinophaga horti</name>
    <dbReference type="NCBI Taxonomy" id="2920382"/>
    <lineage>
        <taxon>Bacteria</taxon>
        <taxon>Pseudomonadati</taxon>
        <taxon>Bacteroidota</taxon>
        <taxon>Chitinophagia</taxon>
        <taxon>Chitinophagales</taxon>
        <taxon>Chitinophagaceae</taxon>
        <taxon>Chitinophaga</taxon>
    </lineage>
</organism>
<keyword evidence="1" id="KW-0472">Membrane</keyword>
<feature type="transmembrane region" description="Helical" evidence="1">
    <location>
        <begin position="202"/>
        <end position="222"/>
    </location>
</feature>
<proteinExistence type="predicted"/>
<dbReference type="CDD" id="cd03506">
    <property type="entry name" value="Delta6-FADS-like"/>
    <property type="match status" value="1"/>
</dbReference>
<dbReference type="InterPro" id="IPR012171">
    <property type="entry name" value="Fatty_acid_desaturase"/>
</dbReference>
<name>A0ABY6IZR2_9BACT</name>
<keyword evidence="1" id="KW-1133">Transmembrane helix</keyword>
<dbReference type="PIRSF" id="PIRSF015921">
    <property type="entry name" value="FA_sphinglp_des"/>
    <property type="match status" value="1"/>
</dbReference>
<gene>
    <name evidence="3" type="ORF">MKQ68_16115</name>
</gene>
<dbReference type="RefSeq" id="WP_244840483.1">
    <property type="nucleotide sequence ID" value="NZ_CP107006.1"/>
</dbReference>
<feature type="domain" description="Fatty acid desaturase" evidence="2">
    <location>
        <begin position="62"/>
        <end position="334"/>
    </location>
</feature>
<dbReference type="PANTHER" id="PTHR19353:SF19">
    <property type="entry name" value="DELTA(5) FATTY ACID DESATURASE C-RELATED"/>
    <property type="match status" value="1"/>
</dbReference>
<feature type="transmembrane region" description="Helical" evidence="1">
    <location>
        <begin position="63"/>
        <end position="84"/>
    </location>
</feature>
<feature type="transmembrane region" description="Helical" evidence="1">
    <location>
        <begin position="38"/>
        <end position="57"/>
    </location>
</feature>
<feature type="transmembrane region" description="Helical" evidence="1">
    <location>
        <begin position="161"/>
        <end position="177"/>
    </location>
</feature>
<evidence type="ECO:0000313" key="3">
    <source>
        <dbReference type="EMBL" id="UYQ91616.1"/>
    </source>
</evidence>
<dbReference type="EMBL" id="CP107006">
    <property type="protein sequence ID" value="UYQ91616.1"/>
    <property type="molecule type" value="Genomic_DNA"/>
</dbReference>
<dbReference type="Proteomes" id="UP001162741">
    <property type="component" value="Chromosome"/>
</dbReference>
<dbReference type="PANTHER" id="PTHR19353">
    <property type="entry name" value="FATTY ACID DESATURASE 2"/>
    <property type="match status" value="1"/>
</dbReference>
<evidence type="ECO:0000313" key="4">
    <source>
        <dbReference type="Proteomes" id="UP001162741"/>
    </source>
</evidence>
<accession>A0ABY6IZR2</accession>
<evidence type="ECO:0000259" key="2">
    <source>
        <dbReference type="Pfam" id="PF00487"/>
    </source>
</evidence>
<keyword evidence="1" id="KW-0812">Transmembrane</keyword>